<dbReference type="STRING" id="1004.SAMN05661012_06679"/>
<dbReference type="Pfam" id="PF03050">
    <property type="entry name" value="DDE_Tnp_IS66"/>
    <property type="match status" value="1"/>
</dbReference>
<feature type="domain" description="Transposase IS66 central" evidence="2">
    <location>
        <begin position="206"/>
        <end position="331"/>
    </location>
</feature>
<proteinExistence type="predicted"/>
<dbReference type="InterPro" id="IPR052344">
    <property type="entry name" value="Transposase-related"/>
</dbReference>
<evidence type="ECO:0000256" key="1">
    <source>
        <dbReference type="SAM" id="Coils"/>
    </source>
</evidence>
<dbReference type="PANTHER" id="PTHR33678:SF1">
    <property type="entry name" value="BLL1576 PROTEIN"/>
    <property type="match status" value="1"/>
</dbReference>
<accession>A0A1K1T2D1</accession>
<dbReference type="EMBL" id="FPIZ01000054">
    <property type="protein sequence ID" value="SFW90801.1"/>
    <property type="molecule type" value="Genomic_DNA"/>
</dbReference>
<dbReference type="InterPro" id="IPR004291">
    <property type="entry name" value="Transposase_IS66_central"/>
</dbReference>
<dbReference type="Proteomes" id="UP000183788">
    <property type="component" value="Unassembled WGS sequence"/>
</dbReference>
<evidence type="ECO:0000259" key="2">
    <source>
        <dbReference type="Pfam" id="PF03050"/>
    </source>
</evidence>
<dbReference type="AlphaFoldDB" id="A0A1K1T2D1"/>
<keyword evidence="1" id="KW-0175">Coiled coil</keyword>
<evidence type="ECO:0000313" key="4">
    <source>
        <dbReference type="Proteomes" id="UP000183788"/>
    </source>
</evidence>
<protein>
    <submittedName>
        <fullName evidence="3">Transposase</fullName>
    </submittedName>
</protein>
<gene>
    <name evidence="3" type="ORF">SAMN05661012_06679</name>
</gene>
<dbReference type="OrthoDB" id="9760067at2"/>
<sequence length="341" mass="38776">MTQPTCIKAYQCYLWAMSESAANINYKELYEASIMMVQQLNKSLEQQQKSNQSLQDQVTQLQYQLQQLTKLLKGFKSERFLPSAVSNLQPELGFNAELIAPATNLSEVKKISYTKTKIAGTNIAASDDGTRLPDHLRRETTILEPTEDVSDCVKVGEEVRETLSWKPGEIFVNRTVVNVYRRTIASQKGKEVIIKASLPVWAINRCLADPALLAQITVDKLVDHKPLNRQIEAFKRNGVIIPYSTMGDWVGLVAKALMPPGTIHLKEMYKYNYWHADETGIAVLDRTKQKETHKGYFWTFLMGDSKMIYYDYQPGRGGERPLNILKAISRLMVTLCTTSYH</sequence>
<name>A0A1K1T2D1_9BACT</name>
<feature type="coiled-coil region" evidence="1">
    <location>
        <begin position="27"/>
        <end position="78"/>
    </location>
</feature>
<reference evidence="3 4" key="1">
    <citation type="submission" date="2016-11" db="EMBL/GenBank/DDBJ databases">
        <authorList>
            <person name="Jaros S."/>
            <person name="Januszkiewicz K."/>
            <person name="Wedrychowicz H."/>
        </authorList>
    </citation>
    <scope>NUCLEOTIDE SEQUENCE [LARGE SCALE GENOMIC DNA]</scope>
    <source>
        <strain evidence="3 4">DSM 784</strain>
    </source>
</reference>
<evidence type="ECO:0000313" key="3">
    <source>
        <dbReference type="EMBL" id="SFW90801.1"/>
    </source>
</evidence>
<organism evidence="3 4">
    <name type="scientific">Chitinophaga sancti</name>
    <dbReference type="NCBI Taxonomy" id="1004"/>
    <lineage>
        <taxon>Bacteria</taxon>
        <taxon>Pseudomonadati</taxon>
        <taxon>Bacteroidota</taxon>
        <taxon>Chitinophagia</taxon>
        <taxon>Chitinophagales</taxon>
        <taxon>Chitinophagaceae</taxon>
        <taxon>Chitinophaga</taxon>
    </lineage>
</organism>
<dbReference type="PANTHER" id="PTHR33678">
    <property type="entry name" value="BLL1576 PROTEIN"/>
    <property type="match status" value="1"/>
</dbReference>